<evidence type="ECO:0000313" key="3">
    <source>
        <dbReference type="Proteomes" id="UP000006786"/>
    </source>
</evidence>
<evidence type="ECO:0000256" key="1">
    <source>
        <dbReference type="SAM" id="MobiDB-lite"/>
    </source>
</evidence>
<protein>
    <submittedName>
        <fullName evidence="2">Uncharacterized protein</fullName>
    </submittedName>
</protein>
<reference evidence="2 3" key="1">
    <citation type="journal article" date="2012" name="J. Bacteriol.">
        <title>Genome Sequence of Nitratireductor pacificus Type Strain pht-3B.</title>
        <authorList>
            <person name="Lai Q."/>
            <person name="Li G."/>
            <person name="Shao Z."/>
        </authorList>
    </citation>
    <scope>NUCLEOTIDE SEQUENCE [LARGE SCALE GENOMIC DNA]</scope>
    <source>
        <strain evidence="3">pht-3B</strain>
    </source>
</reference>
<name>K2M4N8_9HYPH</name>
<dbReference type="PATRIC" id="fig|391937.3.peg.4058"/>
<proteinExistence type="predicted"/>
<dbReference type="EMBL" id="AMRM01000030">
    <property type="protein sequence ID" value="EKF17046.1"/>
    <property type="molecule type" value="Genomic_DNA"/>
</dbReference>
<dbReference type="AlphaFoldDB" id="K2M4N8"/>
<dbReference type="Proteomes" id="UP000006786">
    <property type="component" value="Unassembled WGS sequence"/>
</dbReference>
<comment type="caution">
    <text evidence="2">The sequence shown here is derived from an EMBL/GenBank/DDBJ whole genome shotgun (WGS) entry which is preliminary data.</text>
</comment>
<organism evidence="2 3">
    <name type="scientific">Nitratireductor pacificus pht-3B</name>
    <dbReference type="NCBI Taxonomy" id="391937"/>
    <lineage>
        <taxon>Bacteria</taxon>
        <taxon>Pseudomonadati</taxon>
        <taxon>Pseudomonadota</taxon>
        <taxon>Alphaproteobacteria</taxon>
        <taxon>Hyphomicrobiales</taxon>
        <taxon>Phyllobacteriaceae</taxon>
        <taxon>Nitratireductor</taxon>
    </lineage>
</organism>
<keyword evidence="3" id="KW-1185">Reference proteome</keyword>
<evidence type="ECO:0000313" key="2">
    <source>
        <dbReference type="EMBL" id="EKF17046.1"/>
    </source>
</evidence>
<feature type="region of interest" description="Disordered" evidence="1">
    <location>
        <begin position="46"/>
        <end position="68"/>
    </location>
</feature>
<sequence>MHHGTAVIGALQPVIDPLQFSQYLTKGPLNAGIRHSLQPFVSRPCRAHSDADQIEAPQSPAAVSSILR</sequence>
<gene>
    <name evidence="2" type="ORF">NA2_19788</name>
</gene>
<accession>K2M4N8</accession>